<reference evidence="6 7" key="1">
    <citation type="journal article" date="2020" name="ISME J.">
        <title>Uncovering the hidden diversity of litter-decomposition mechanisms in mushroom-forming fungi.</title>
        <authorList>
            <person name="Floudas D."/>
            <person name="Bentzer J."/>
            <person name="Ahren D."/>
            <person name="Johansson T."/>
            <person name="Persson P."/>
            <person name="Tunlid A."/>
        </authorList>
    </citation>
    <scope>NUCLEOTIDE SEQUENCE [LARGE SCALE GENOMIC DNA]</scope>
    <source>
        <strain evidence="6 7">CBS 146.42</strain>
    </source>
</reference>
<dbReference type="GO" id="GO:0005524">
    <property type="term" value="F:ATP binding"/>
    <property type="evidence" value="ECO:0007669"/>
    <property type="project" value="UniProtKB-UniRule"/>
</dbReference>
<dbReference type="GO" id="GO:0004674">
    <property type="term" value="F:protein serine/threonine kinase activity"/>
    <property type="evidence" value="ECO:0007669"/>
    <property type="project" value="InterPro"/>
</dbReference>
<dbReference type="InterPro" id="IPR045269">
    <property type="entry name" value="Atg1-like"/>
</dbReference>
<dbReference type="PROSITE" id="PS00107">
    <property type="entry name" value="PROTEIN_KINASE_ATP"/>
    <property type="match status" value="1"/>
</dbReference>
<feature type="compositionally biased region" description="Basic and acidic residues" evidence="4">
    <location>
        <begin position="675"/>
        <end position="688"/>
    </location>
</feature>
<feature type="compositionally biased region" description="Polar residues" evidence="4">
    <location>
        <begin position="620"/>
        <end position="637"/>
    </location>
</feature>
<proteinExistence type="predicted"/>
<dbReference type="SMART" id="SM00220">
    <property type="entry name" value="S_TKc"/>
    <property type="match status" value="1"/>
</dbReference>
<dbReference type="Gene3D" id="1.10.510.10">
    <property type="entry name" value="Transferase(Phosphotransferase) domain 1"/>
    <property type="match status" value="1"/>
</dbReference>
<feature type="compositionally biased region" description="Basic and acidic residues" evidence="4">
    <location>
        <begin position="873"/>
        <end position="883"/>
    </location>
</feature>
<sequence length="1108" mass="121841">MLDPGDACSSSCTSSPPLSDMEPSTLPGPTTEKSDVFSISDQALSDRLQFIQEIGFGNWGSVWLCRPKLSSSSDGLGTAKGQKIAVKLVHRSKTSTTAARVRSLWNEMKIVRNFKNDPHPSIIPFHSFVLTPSYALITMTYLPTLVPVEVEESKAWEWFRFLLSGVEFLHQRGVVHNDIKPANILLSHKNIPVLVDFGFAEKYELESPTAFHSNLSYGTPEYLSPERARGLPHDTRKSDVWSLGITFFEILIGRTPFENTDGEQLSTKDDLEQYWQRTLRGTWIGDWKMTPEMEKLLQRMIAPNADLRCTASQAMVDEMWRPRHEYASVHRRTASASDTSSVVFEKDMTKLLSMTPSSTRSGKAKLMSPPGLDSLTPPRKDASARALTKSKSQPKVAVNKAVPPKKRPHVAPIPDLSPVKASPPATPLASATGKENATSTKGGISTPTRRAAGVLGARNTNLPRGLKTPVNGTTKEKPRALDSVTKGTITRRASRDVKETSLTASQRSGKESTSVRDRVRDWERERERLREMARLEEIERERDEDLEREKQQEKVEKQRMISIKEPGFNKENYGTTAFNSIVSPSPTITPPLTQGKQPGALVSPLTTPTPSAYSALDSTATNKMSATQTPSRPTSVQGKKFGHAIRSSIDKTLGVYKSPVLGRVAHGRSTPARSLDIDPKEIKPEIQRPRTRGSSQAQSWENEVNSSLPVIRNAVQSEKSATDSRMDRLTIWMQNVERVVEDARQNFAASARADAPLPSLPAAPRNVPNSRSNRSSRLPRKVLAASQIFADYNNSLMAETSSSANTSTLATSDAVSSSSGSPGATTAQTTPSGSVYCPPVNTEPAQTHFMVPEIHTPSRQRRATVSEDSPIATRRDTEMTPSKRREKSRSHGNFLQQRIASISQLEAEINKPVEPEPNPRLSEMFDRSIFIATPLRSCEDLESPHTSTDDLTSSPCHVEPYPQRKVASPDALPDTPNQRKLEGVYDRFLMATSGVKRVGKGYQSEFIPPAPPPSGEPGSKSGAIHRRHSRMFFSPKTPMLPPISSEDVAQRRGVSVDEMGVISYGPVSTGPDTSMSTGPLSVSFMRKAIKAMVPTTKNSKRLSKMVVA</sequence>
<feature type="region of interest" description="Disordered" evidence="4">
    <location>
        <begin position="620"/>
        <end position="640"/>
    </location>
</feature>
<dbReference type="PANTHER" id="PTHR24348">
    <property type="entry name" value="SERINE/THREONINE-PROTEIN KINASE UNC-51-RELATED"/>
    <property type="match status" value="1"/>
</dbReference>
<feature type="binding site" evidence="3">
    <location>
        <position position="87"/>
    </location>
    <ligand>
        <name>ATP</name>
        <dbReference type="ChEBI" id="CHEBI:30616"/>
    </ligand>
</feature>
<dbReference type="PANTHER" id="PTHR24348:SF68">
    <property type="entry name" value="SERINE_THREONINE-PROTEIN KINASE ATG1C"/>
    <property type="match status" value="1"/>
</dbReference>
<dbReference type="GO" id="GO:0010506">
    <property type="term" value="P:regulation of autophagy"/>
    <property type="evidence" value="ECO:0007669"/>
    <property type="project" value="InterPro"/>
</dbReference>
<feature type="compositionally biased region" description="Low complexity" evidence="4">
    <location>
        <begin position="8"/>
        <end position="19"/>
    </location>
</feature>
<feature type="region of interest" description="Disordered" evidence="4">
    <location>
        <begin position="855"/>
        <end position="894"/>
    </location>
</feature>
<dbReference type="InterPro" id="IPR017441">
    <property type="entry name" value="Protein_kinase_ATP_BS"/>
</dbReference>
<dbReference type="CDD" id="cd14014">
    <property type="entry name" value="STKc_PknB_like"/>
    <property type="match status" value="1"/>
</dbReference>
<feature type="compositionally biased region" description="Low complexity" evidence="4">
    <location>
        <begin position="812"/>
        <end position="834"/>
    </location>
</feature>
<keyword evidence="7" id="KW-1185">Reference proteome</keyword>
<comment type="caution">
    <text evidence="6">The sequence shown here is derived from an EMBL/GenBank/DDBJ whole genome shotgun (WGS) entry which is preliminary data.</text>
</comment>
<feature type="compositionally biased region" description="Polar residues" evidence="4">
    <location>
        <begin position="944"/>
        <end position="955"/>
    </location>
</feature>
<dbReference type="PROSITE" id="PS50011">
    <property type="entry name" value="PROTEIN_KINASE_DOM"/>
    <property type="match status" value="1"/>
</dbReference>
<dbReference type="GO" id="GO:0005737">
    <property type="term" value="C:cytoplasm"/>
    <property type="evidence" value="ECO:0007669"/>
    <property type="project" value="TreeGrafter"/>
</dbReference>
<evidence type="ECO:0000256" key="4">
    <source>
        <dbReference type="SAM" id="MobiDB-lite"/>
    </source>
</evidence>
<dbReference type="EMBL" id="JAACJO010000003">
    <property type="protein sequence ID" value="KAF5360371.1"/>
    <property type="molecule type" value="Genomic_DNA"/>
</dbReference>
<dbReference type="InterPro" id="IPR011009">
    <property type="entry name" value="Kinase-like_dom_sf"/>
</dbReference>
<dbReference type="Pfam" id="PF00069">
    <property type="entry name" value="Pkinase"/>
    <property type="match status" value="1"/>
</dbReference>
<feature type="region of interest" description="Disordered" evidence="4">
    <location>
        <begin position="354"/>
        <end position="517"/>
    </location>
</feature>
<gene>
    <name evidence="6" type="ORF">D9756_004917</name>
</gene>
<feature type="region of interest" description="Disordered" evidence="4">
    <location>
        <begin position="812"/>
        <end position="843"/>
    </location>
</feature>
<feature type="region of interest" description="Disordered" evidence="4">
    <location>
        <begin position="755"/>
        <end position="779"/>
    </location>
</feature>
<feature type="region of interest" description="Disordered" evidence="4">
    <location>
        <begin position="667"/>
        <end position="705"/>
    </location>
</feature>
<feature type="compositionally biased region" description="Low complexity" evidence="4">
    <location>
        <begin position="755"/>
        <end position="776"/>
    </location>
</feature>
<dbReference type="InterPro" id="IPR008271">
    <property type="entry name" value="Ser/Thr_kinase_AS"/>
</dbReference>
<evidence type="ECO:0000256" key="3">
    <source>
        <dbReference type="PROSITE-ProRule" id="PRU10141"/>
    </source>
</evidence>
<evidence type="ECO:0000313" key="6">
    <source>
        <dbReference type="EMBL" id="KAF5360371.1"/>
    </source>
</evidence>
<feature type="compositionally biased region" description="Polar residues" evidence="4">
    <location>
        <begin position="692"/>
        <end position="705"/>
    </location>
</feature>
<evidence type="ECO:0000313" key="7">
    <source>
        <dbReference type="Proteomes" id="UP000559027"/>
    </source>
</evidence>
<feature type="compositionally biased region" description="Basic and acidic residues" evidence="4">
    <location>
        <begin position="508"/>
        <end position="517"/>
    </location>
</feature>
<keyword evidence="1 3" id="KW-0547">Nucleotide-binding</keyword>
<feature type="region of interest" description="Disordered" evidence="4">
    <location>
        <begin position="940"/>
        <end position="978"/>
    </location>
</feature>
<feature type="compositionally biased region" description="Polar residues" evidence="4">
    <location>
        <begin position="433"/>
        <end position="448"/>
    </location>
</feature>
<dbReference type="InterPro" id="IPR000719">
    <property type="entry name" value="Prot_kinase_dom"/>
</dbReference>
<name>A0A8H5G8Q6_9AGAR</name>
<dbReference type="PROSITE" id="PS00108">
    <property type="entry name" value="PROTEIN_KINASE_ST"/>
    <property type="match status" value="1"/>
</dbReference>
<dbReference type="AlphaFoldDB" id="A0A8H5G8Q6"/>
<evidence type="ECO:0000256" key="1">
    <source>
        <dbReference type="ARBA" id="ARBA00022741"/>
    </source>
</evidence>
<evidence type="ECO:0000256" key="2">
    <source>
        <dbReference type="ARBA" id="ARBA00022840"/>
    </source>
</evidence>
<dbReference type="Proteomes" id="UP000559027">
    <property type="component" value="Unassembled WGS sequence"/>
</dbReference>
<feature type="domain" description="Protein kinase" evidence="5">
    <location>
        <begin position="48"/>
        <end position="327"/>
    </location>
</feature>
<organism evidence="6 7">
    <name type="scientific">Leucocoprinus leucothites</name>
    <dbReference type="NCBI Taxonomy" id="201217"/>
    <lineage>
        <taxon>Eukaryota</taxon>
        <taxon>Fungi</taxon>
        <taxon>Dikarya</taxon>
        <taxon>Basidiomycota</taxon>
        <taxon>Agaricomycotina</taxon>
        <taxon>Agaricomycetes</taxon>
        <taxon>Agaricomycetidae</taxon>
        <taxon>Agaricales</taxon>
        <taxon>Agaricineae</taxon>
        <taxon>Agaricaceae</taxon>
        <taxon>Leucocoprinus</taxon>
    </lineage>
</organism>
<dbReference type="SUPFAM" id="SSF56112">
    <property type="entry name" value="Protein kinase-like (PK-like)"/>
    <property type="match status" value="1"/>
</dbReference>
<keyword evidence="2 3" id="KW-0067">ATP-binding</keyword>
<feature type="region of interest" description="Disordered" evidence="4">
    <location>
        <begin position="1"/>
        <end position="33"/>
    </location>
</feature>
<dbReference type="OrthoDB" id="68483at2759"/>
<protein>
    <recommendedName>
        <fullName evidence="5">Protein kinase domain-containing protein</fullName>
    </recommendedName>
</protein>
<accession>A0A8H5G8Q6</accession>
<evidence type="ECO:0000259" key="5">
    <source>
        <dbReference type="PROSITE" id="PS50011"/>
    </source>
</evidence>